<evidence type="ECO:0000259" key="6">
    <source>
        <dbReference type="PROSITE" id="PS50110"/>
    </source>
</evidence>
<keyword evidence="3 4" id="KW-0145">Chemotaxis</keyword>
<dbReference type="PROSITE" id="PS50110">
    <property type="entry name" value="RESPONSE_REGULATORY"/>
    <property type="match status" value="1"/>
</dbReference>
<dbReference type="GO" id="GO:0008984">
    <property type="term" value="F:protein-glutamate methylesterase activity"/>
    <property type="evidence" value="ECO:0007669"/>
    <property type="project" value="UniProtKB-UniRule"/>
</dbReference>
<dbReference type="Pfam" id="PF01339">
    <property type="entry name" value="CheB_methylest"/>
    <property type="match status" value="1"/>
</dbReference>
<evidence type="ECO:0000313" key="8">
    <source>
        <dbReference type="EMBL" id="KMY49466.1"/>
    </source>
</evidence>
<dbReference type="InterPro" id="IPR035909">
    <property type="entry name" value="CheB_C"/>
</dbReference>
<dbReference type="Pfam" id="PF00072">
    <property type="entry name" value="Response_reg"/>
    <property type="match status" value="1"/>
</dbReference>
<dbReference type="PANTHER" id="PTHR42872:SF3">
    <property type="entry name" value="PROTEIN-GLUTAMATE METHYLESTERASE_PROTEIN-GLUTAMINE GLUTAMINASE 1"/>
    <property type="match status" value="1"/>
</dbReference>
<comment type="domain">
    <text evidence="3">Contains a C-terminal catalytic domain, and an N-terminal region which modulates catalytic activity.</text>
</comment>
<proteinExistence type="inferred from homology"/>
<evidence type="ECO:0000256" key="1">
    <source>
        <dbReference type="ARBA" id="ARBA00022801"/>
    </source>
</evidence>
<dbReference type="Gene3D" id="3.40.50.2300">
    <property type="match status" value="1"/>
</dbReference>
<comment type="function">
    <text evidence="3">Involved in chemotaxis. Part of a chemotaxis signal transduction system that modulates chemotaxis in response to various stimuli. Catalyzes the demethylation of specific methylglutamate residues introduced into the chemoreceptors (methyl-accepting chemotaxis proteins or MCP) by CheR. Also mediates the irreversible deamidation of specific glutamine residues to glutamic acid.</text>
</comment>
<dbReference type="NCBIfam" id="NF009206">
    <property type="entry name" value="PRK12555.1"/>
    <property type="match status" value="1"/>
</dbReference>
<comment type="catalytic activity">
    <reaction evidence="3">
        <text>L-glutaminyl-[protein] + H2O = L-glutamyl-[protein] + NH4(+)</text>
        <dbReference type="Rhea" id="RHEA:16441"/>
        <dbReference type="Rhea" id="RHEA-COMP:10207"/>
        <dbReference type="Rhea" id="RHEA-COMP:10208"/>
        <dbReference type="ChEBI" id="CHEBI:15377"/>
        <dbReference type="ChEBI" id="CHEBI:28938"/>
        <dbReference type="ChEBI" id="CHEBI:29973"/>
        <dbReference type="ChEBI" id="CHEBI:30011"/>
        <dbReference type="EC" id="3.5.1.44"/>
    </reaction>
</comment>
<dbReference type="GO" id="GO:0050568">
    <property type="term" value="F:protein-glutamine glutaminase activity"/>
    <property type="evidence" value="ECO:0007669"/>
    <property type="project" value="UniProtKB-UniRule"/>
</dbReference>
<dbReference type="SUPFAM" id="SSF52738">
    <property type="entry name" value="Methylesterase CheB, C-terminal domain"/>
    <property type="match status" value="1"/>
</dbReference>
<dbReference type="SUPFAM" id="SSF52172">
    <property type="entry name" value="CheY-like"/>
    <property type="match status" value="1"/>
</dbReference>
<evidence type="ECO:0000256" key="2">
    <source>
        <dbReference type="ARBA" id="ARBA00048267"/>
    </source>
</evidence>
<dbReference type="GO" id="GO:0005737">
    <property type="term" value="C:cytoplasm"/>
    <property type="evidence" value="ECO:0007669"/>
    <property type="project" value="UniProtKB-SubCell"/>
</dbReference>
<dbReference type="EC" id="3.1.1.61" evidence="3"/>
<feature type="modified residue" description="4-aspartylphosphate" evidence="3 5">
    <location>
        <position position="56"/>
    </location>
</feature>
<keyword evidence="3" id="KW-0963">Cytoplasm</keyword>
<evidence type="ECO:0000256" key="5">
    <source>
        <dbReference type="PROSITE-ProRule" id="PRU00169"/>
    </source>
</evidence>
<organism evidence="8 9">
    <name type="scientific">Peribacillus loiseleuriae</name>
    <dbReference type="NCBI Taxonomy" id="1679170"/>
    <lineage>
        <taxon>Bacteria</taxon>
        <taxon>Bacillati</taxon>
        <taxon>Bacillota</taxon>
        <taxon>Bacilli</taxon>
        <taxon>Bacillales</taxon>
        <taxon>Bacillaceae</taxon>
        <taxon>Peribacillus</taxon>
    </lineage>
</organism>
<accession>A0A0K9GS60</accession>
<keyword evidence="9" id="KW-1185">Reference proteome</keyword>
<dbReference type="InterPro" id="IPR008248">
    <property type="entry name" value="CheB-like"/>
</dbReference>
<dbReference type="PANTHER" id="PTHR42872">
    <property type="entry name" value="PROTEIN-GLUTAMATE METHYLESTERASE/PROTEIN-GLUTAMINE GLUTAMINASE"/>
    <property type="match status" value="1"/>
</dbReference>
<dbReference type="InterPro" id="IPR001789">
    <property type="entry name" value="Sig_transdc_resp-reg_receiver"/>
</dbReference>
<feature type="active site" evidence="3 4">
    <location>
        <position position="186"/>
    </location>
</feature>
<evidence type="ECO:0000256" key="4">
    <source>
        <dbReference type="PROSITE-ProRule" id="PRU00050"/>
    </source>
</evidence>
<dbReference type="NCBIfam" id="NF001965">
    <property type="entry name" value="PRK00742.1"/>
    <property type="match status" value="1"/>
</dbReference>
<sequence length="365" mass="39573">MSKIKVLIVDDSAFMRKLISEFLAEDSRIEVIGTARNGRDAVNKIEKEKPDVITLDVEMPIMDGLEALQIIMKQTPTAVIMLSSTTKEGADNTLKAMEIGAIDFIAKPSGAISLDLYKIKTDLINKIVAASKTNVSKLQKNTLNIEIIQRSSDNYSKIELVHDYNLSPQISEKSPFSKKIIVIGTSTGGPRALQTVLTQLPKNIEAPILVVQHMPPGFTKSLANRLNTLSEITVKEAEDGEILKKGTAYIARGGHHLKIKKVGMSLAIHTDQSPMRNGHRPSVDVLFESVSRINDVEKVAVVMTGMGMDGANGLIALSKSGRLSAIAESEKTSIVFGMPKAAIATNVINKVANVEDIAKAIVKYC</sequence>
<comment type="similarity">
    <text evidence="3">Belongs to the CheB family.</text>
</comment>
<dbReference type="CDD" id="cd17541">
    <property type="entry name" value="REC_CheB-like"/>
    <property type="match status" value="1"/>
</dbReference>
<dbReference type="PATRIC" id="fig|1679170.3.peg.1682"/>
<dbReference type="CDD" id="cd16432">
    <property type="entry name" value="CheB_Rec"/>
    <property type="match status" value="1"/>
</dbReference>
<evidence type="ECO:0000259" key="7">
    <source>
        <dbReference type="PROSITE" id="PS50122"/>
    </source>
</evidence>
<keyword evidence="1 3" id="KW-0378">Hydrolase</keyword>
<evidence type="ECO:0000256" key="3">
    <source>
        <dbReference type="HAMAP-Rule" id="MF_00099"/>
    </source>
</evidence>
<feature type="active site" evidence="3 4">
    <location>
        <position position="213"/>
    </location>
</feature>
<dbReference type="Gene3D" id="3.40.50.180">
    <property type="entry name" value="Methylesterase CheB, C-terminal domain"/>
    <property type="match status" value="1"/>
</dbReference>
<dbReference type="RefSeq" id="WP_049680798.1">
    <property type="nucleotide sequence ID" value="NZ_LFZW01000001.1"/>
</dbReference>
<feature type="domain" description="Response regulatory" evidence="6">
    <location>
        <begin position="5"/>
        <end position="122"/>
    </location>
</feature>
<dbReference type="STRING" id="1679170.AC625_07850"/>
<feature type="active site" evidence="3 4">
    <location>
        <position position="309"/>
    </location>
</feature>
<name>A0A0K9GS60_9BACI</name>
<dbReference type="HAMAP" id="MF_00099">
    <property type="entry name" value="CheB_chemtxs"/>
    <property type="match status" value="1"/>
</dbReference>
<protein>
    <recommendedName>
        <fullName evidence="3">Protein-glutamate methylesterase/protein-glutamine glutaminase</fullName>
        <ecNumber evidence="3">3.1.1.61</ecNumber>
        <ecNumber evidence="3">3.5.1.44</ecNumber>
    </recommendedName>
</protein>
<dbReference type="EC" id="3.5.1.44" evidence="3"/>
<dbReference type="AlphaFoldDB" id="A0A0K9GS60"/>
<comment type="PTM">
    <text evidence="3">Phosphorylated by CheA. Phosphorylation of the N-terminal regulatory domain activates the methylesterase activity.</text>
</comment>
<dbReference type="InterPro" id="IPR000673">
    <property type="entry name" value="Sig_transdc_resp-reg_Me-estase"/>
</dbReference>
<dbReference type="PROSITE" id="PS50122">
    <property type="entry name" value="CHEB"/>
    <property type="match status" value="1"/>
</dbReference>
<comment type="catalytic activity">
    <reaction evidence="2 3">
        <text>[protein]-L-glutamate 5-O-methyl ester + H2O = L-glutamyl-[protein] + methanol + H(+)</text>
        <dbReference type="Rhea" id="RHEA:23236"/>
        <dbReference type="Rhea" id="RHEA-COMP:10208"/>
        <dbReference type="Rhea" id="RHEA-COMP:10311"/>
        <dbReference type="ChEBI" id="CHEBI:15377"/>
        <dbReference type="ChEBI" id="CHEBI:15378"/>
        <dbReference type="ChEBI" id="CHEBI:17790"/>
        <dbReference type="ChEBI" id="CHEBI:29973"/>
        <dbReference type="ChEBI" id="CHEBI:82795"/>
        <dbReference type="EC" id="3.1.1.61"/>
    </reaction>
</comment>
<dbReference type="Proteomes" id="UP000037146">
    <property type="component" value="Unassembled WGS sequence"/>
</dbReference>
<dbReference type="InterPro" id="IPR011006">
    <property type="entry name" value="CheY-like_superfamily"/>
</dbReference>
<evidence type="ECO:0000313" key="9">
    <source>
        <dbReference type="Proteomes" id="UP000037146"/>
    </source>
</evidence>
<keyword evidence="3 5" id="KW-0597">Phosphoprotein</keyword>
<dbReference type="EMBL" id="LFZW01000001">
    <property type="protein sequence ID" value="KMY49466.1"/>
    <property type="molecule type" value="Genomic_DNA"/>
</dbReference>
<dbReference type="GO" id="GO:0006935">
    <property type="term" value="P:chemotaxis"/>
    <property type="evidence" value="ECO:0007669"/>
    <property type="project" value="UniProtKB-UniRule"/>
</dbReference>
<comment type="caution">
    <text evidence="8">The sequence shown here is derived from an EMBL/GenBank/DDBJ whole genome shotgun (WGS) entry which is preliminary data.</text>
</comment>
<feature type="domain" description="CheB-type methylesterase" evidence="7">
    <location>
        <begin position="175"/>
        <end position="365"/>
    </location>
</feature>
<dbReference type="SMART" id="SM00448">
    <property type="entry name" value="REC"/>
    <property type="match status" value="1"/>
</dbReference>
<dbReference type="OrthoDB" id="9793421at2"/>
<dbReference type="PIRSF" id="PIRSF000876">
    <property type="entry name" value="RR_chemtxs_CheB"/>
    <property type="match status" value="1"/>
</dbReference>
<comment type="subcellular location">
    <subcellularLocation>
        <location evidence="3">Cytoplasm</location>
    </subcellularLocation>
</comment>
<gene>
    <name evidence="3" type="primary">cheB</name>
    <name evidence="8" type="ORF">AC625_07850</name>
</gene>
<reference evidence="9" key="1">
    <citation type="submission" date="2015-07" db="EMBL/GenBank/DDBJ databases">
        <title>Genome sequencing project for genomic taxonomy and phylogenomics of Bacillus-like bacteria.</title>
        <authorList>
            <person name="Liu B."/>
            <person name="Wang J."/>
            <person name="Zhu Y."/>
            <person name="Liu G."/>
            <person name="Chen Q."/>
            <person name="Chen Z."/>
            <person name="Lan J."/>
            <person name="Che J."/>
            <person name="Ge C."/>
            <person name="Shi H."/>
            <person name="Pan Z."/>
            <person name="Liu X."/>
        </authorList>
    </citation>
    <scope>NUCLEOTIDE SEQUENCE [LARGE SCALE GENOMIC DNA]</scope>
    <source>
        <strain evidence="9">FJAT-27997</strain>
    </source>
</reference>
<dbReference type="GO" id="GO:0000156">
    <property type="term" value="F:phosphorelay response regulator activity"/>
    <property type="evidence" value="ECO:0007669"/>
    <property type="project" value="InterPro"/>
</dbReference>